<evidence type="ECO:0000256" key="2">
    <source>
        <dbReference type="ARBA" id="ARBA00022723"/>
    </source>
</evidence>
<dbReference type="GO" id="GO:0006145">
    <property type="term" value="P:purine nucleobase catabolic process"/>
    <property type="evidence" value="ECO:0007669"/>
    <property type="project" value="TreeGrafter"/>
</dbReference>
<evidence type="ECO:0000256" key="3">
    <source>
        <dbReference type="ARBA" id="ARBA00022801"/>
    </source>
</evidence>
<comment type="cofactor">
    <cofactor evidence="1">
        <name>Zn(2+)</name>
        <dbReference type="ChEBI" id="CHEBI:29105"/>
    </cofactor>
</comment>
<accession>A0A381PPM3</accession>
<dbReference type="GO" id="GO:0004038">
    <property type="term" value="F:allantoinase activity"/>
    <property type="evidence" value="ECO:0007669"/>
    <property type="project" value="TreeGrafter"/>
</dbReference>
<dbReference type="Pfam" id="PF12890">
    <property type="entry name" value="DHOase"/>
    <property type="match status" value="1"/>
</dbReference>
<sequence>MSHPIVIAGGTVVDQLSERQVDLLVVDGSIASSGEPGSFDGKGERIDASDAFVMPGLVDIQVHFRTPGGEESEDISSGAAGAALGGVTACVMMPNTVPTIDNVGMVSEVLSLSRGAPCDIRTSAAITVAQAGEQLVDFQALHSAGVRVFTDDGRVVDDANLMEAALRESVTLPGVVISQHAEHSEMVSGGVMNAGIVAERLGLPGRPREAEAIIVERDIALAAKTGGRYHVLHMSTSLATEQVRRAKRAGLRVTAEVTPQHLVLTEEDVERLGPSGKMNPPLRLAEDVAALRSGLLDGTVDAVATDHAPHHPELKNVGLLDAPPGMLGVETMASVVWTELVNSGLMSRQQFVAVASSEPARIANIPEHGLPLTPGNPANVVVFDGNQEWTVHGSGLQSKSNNTPWEGQRFVGRVRHTVCHGTLVVHHGELME</sequence>
<proteinExistence type="predicted"/>
<dbReference type="GO" id="GO:0046872">
    <property type="term" value="F:metal ion binding"/>
    <property type="evidence" value="ECO:0007669"/>
    <property type="project" value="UniProtKB-KW"/>
</dbReference>
<dbReference type="SUPFAM" id="SSF51556">
    <property type="entry name" value="Metallo-dependent hydrolases"/>
    <property type="match status" value="1"/>
</dbReference>
<feature type="domain" description="Dihydroorotase catalytic" evidence="5">
    <location>
        <begin position="53"/>
        <end position="236"/>
    </location>
</feature>
<dbReference type="InterPro" id="IPR032466">
    <property type="entry name" value="Metal_Hydrolase"/>
</dbReference>
<dbReference type="EMBL" id="UINC01001039">
    <property type="protein sequence ID" value="SUZ68564.1"/>
    <property type="molecule type" value="Genomic_DNA"/>
</dbReference>
<evidence type="ECO:0000256" key="4">
    <source>
        <dbReference type="ARBA" id="ARBA00022975"/>
    </source>
</evidence>
<dbReference type="InterPro" id="IPR050138">
    <property type="entry name" value="DHOase/Allantoinase_Hydrolase"/>
</dbReference>
<organism evidence="6">
    <name type="scientific">marine metagenome</name>
    <dbReference type="NCBI Taxonomy" id="408172"/>
    <lineage>
        <taxon>unclassified sequences</taxon>
        <taxon>metagenomes</taxon>
        <taxon>ecological metagenomes</taxon>
    </lineage>
</organism>
<gene>
    <name evidence="6" type="ORF">METZ01_LOCUS21418</name>
</gene>
<keyword evidence="4" id="KW-0665">Pyrimidine biosynthesis</keyword>
<dbReference type="AlphaFoldDB" id="A0A381PPM3"/>
<dbReference type="GO" id="GO:0006221">
    <property type="term" value="P:pyrimidine nucleotide biosynthetic process"/>
    <property type="evidence" value="ECO:0007669"/>
    <property type="project" value="UniProtKB-KW"/>
</dbReference>
<dbReference type="Gene3D" id="3.20.20.140">
    <property type="entry name" value="Metal-dependent hydrolases"/>
    <property type="match status" value="1"/>
</dbReference>
<dbReference type="InterPro" id="IPR024403">
    <property type="entry name" value="DHOase_cat"/>
</dbReference>
<protein>
    <recommendedName>
        <fullName evidence="5">Dihydroorotase catalytic domain-containing protein</fullName>
    </recommendedName>
</protein>
<dbReference type="InterPro" id="IPR011059">
    <property type="entry name" value="Metal-dep_hydrolase_composite"/>
</dbReference>
<dbReference type="CDD" id="cd01317">
    <property type="entry name" value="DHOase_IIa"/>
    <property type="match status" value="1"/>
</dbReference>
<dbReference type="NCBIfam" id="TIGR00857">
    <property type="entry name" value="pyrC_multi"/>
    <property type="match status" value="1"/>
</dbReference>
<dbReference type="InterPro" id="IPR004722">
    <property type="entry name" value="DHOase"/>
</dbReference>
<dbReference type="SUPFAM" id="SSF51338">
    <property type="entry name" value="Composite domain of metallo-dependent hydrolases"/>
    <property type="match status" value="1"/>
</dbReference>
<dbReference type="PROSITE" id="PS00483">
    <property type="entry name" value="DIHYDROOROTASE_2"/>
    <property type="match status" value="1"/>
</dbReference>
<dbReference type="GO" id="GO:0004151">
    <property type="term" value="F:dihydroorotase activity"/>
    <property type="evidence" value="ECO:0007669"/>
    <property type="project" value="InterPro"/>
</dbReference>
<dbReference type="PANTHER" id="PTHR43668">
    <property type="entry name" value="ALLANTOINASE"/>
    <property type="match status" value="1"/>
</dbReference>
<dbReference type="PANTHER" id="PTHR43668:SF2">
    <property type="entry name" value="ALLANTOINASE"/>
    <property type="match status" value="1"/>
</dbReference>
<dbReference type="GO" id="GO:0005737">
    <property type="term" value="C:cytoplasm"/>
    <property type="evidence" value="ECO:0007669"/>
    <property type="project" value="TreeGrafter"/>
</dbReference>
<evidence type="ECO:0000256" key="1">
    <source>
        <dbReference type="ARBA" id="ARBA00001947"/>
    </source>
</evidence>
<reference evidence="6" key="1">
    <citation type="submission" date="2018-05" db="EMBL/GenBank/DDBJ databases">
        <authorList>
            <person name="Lanie J.A."/>
            <person name="Ng W.-L."/>
            <person name="Kazmierczak K.M."/>
            <person name="Andrzejewski T.M."/>
            <person name="Davidsen T.M."/>
            <person name="Wayne K.J."/>
            <person name="Tettelin H."/>
            <person name="Glass J.I."/>
            <person name="Rusch D."/>
            <person name="Podicherti R."/>
            <person name="Tsui H.-C.T."/>
            <person name="Winkler M.E."/>
        </authorList>
    </citation>
    <scope>NUCLEOTIDE SEQUENCE</scope>
</reference>
<evidence type="ECO:0000313" key="6">
    <source>
        <dbReference type="EMBL" id="SUZ68564.1"/>
    </source>
</evidence>
<keyword evidence="3" id="KW-0378">Hydrolase</keyword>
<dbReference type="InterPro" id="IPR002195">
    <property type="entry name" value="Dihydroorotase_CS"/>
</dbReference>
<name>A0A381PPM3_9ZZZZ</name>
<keyword evidence="2" id="KW-0479">Metal-binding</keyword>
<dbReference type="Gene3D" id="2.30.40.10">
    <property type="entry name" value="Urease, subunit C, domain 1"/>
    <property type="match status" value="1"/>
</dbReference>
<evidence type="ECO:0000259" key="5">
    <source>
        <dbReference type="Pfam" id="PF12890"/>
    </source>
</evidence>